<dbReference type="EMBL" id="SFCI01000251">
    <property type="protein sequence ID" value="TFY81086.1"/>
    <property type="molecule type" value="Genomic_DNA"/>
</dbReference>
<feature type="chain" id="PRO_5021256064" evidence="1">
    <location>
        <begin position="21"/>
        <end position="222"/>
    </location>
</feature>
<evidence type="ECO:0000313" key="2">
    <source>
        <dbReference type="EMBL" id="TFY81086.1"/>
    </source>
</evidence>
<evidence type="ECO:0000256" key="1">
    <source>
        <dbReference type="SAM" id="SignalP"/>
    </source>
</evidence>
<dbReference type="AlphaFoldDB" id="A0A4Z0A1Z0"/>
<feature type="signal peptide" evidence="1">
    <location>
        <begin position="1"/>
        <end position="20"/>
    </location>
</feature>
<proteinExistence type="predicted"/>
<comment type="caution">
    <text evidence="2">The sequence shown here is derived from an EMBL/GenBank/DDBJ whole genome shotgun (WGS) entry which is preliminary data.</text>
</comment>
<evidence type="ECO:0000313" key="3">
    <source>
        <dbReference type="Proteomes" id="UP000298061"/>
    </source>
</evidence>
<gene>
    <name evidence="2" type="ORF">EWM64_g2922</name>
</gene>
<keyword evidence="3" id="KW-1185">Reference proteome</keyword>
<sequence>MHSFLSVIGLGLFALPSILAAPLPGAADVADIVAGVFADASADVLPKDHYLNRRQVAIDGLVGEVVDVLDGVLGGKVIDRRESPKDVSDALDLANESYSAVPGSDEKIQNAIDQIAGLGPATSPPSADQLHLVNVKLAAIVKVLLFSKDAAHPASGSGTPPDYSKLANKLVILITKIYIRLGVRLGSAAYQQGVDDLKSRCHEYLPLVVRLNLKAFIALWGL</sequence>
<organism evidence="2 3">
    <name type="scientific">Hericium alpestre</name>
    <dbReference type="NCBI Taxonomy" id="135208"/>
    <lineage>
        <taxon>Eukaryota</taxon>
        <taxon>Fungi</taxon>
        <taxon>Dikarya</taxon>
        <taxon>Basidiomycota</taxon>
        <taxon>Agaricomycotina</taxon>
        <taxon>Agaricomycetes</taxon>
        <taxon>Russulales</taxon>
        <taxon>Hericiaceae</taxon>
        <taxon>Hericium</taxon>
    </lineage>
</organism>
<keyword evidence="1" id="KW-0732">Signal</keyword>
<dbReference type="Proteomes" id="UP000298061">
    <property type="component" value="Unassembled WGS sequence"/>
</dbReference>
<reference evidence="2 3" key="1">
    <citation type="submission" date="2019-02" db="EMBL/GenBank/DDBJ databases">
        <title>Genome sequencing of the rare red list fungi Hericium alpestre (H. flagellum).</title>
        <authorList>
            <person name="Buettner E."/>
            <person name="Kellner H."/>
        </authorList>
    </citation>
    <scope>NUCLEOTIDE SEQUENCE [LARGE SCALE GENOMIC DNA]</scope>
    <source>
        <strain evidence="2 3">DSM 108284</strain>
    </source>
</reference>
<protein>
    <submittedName>
        <fullName evidence="2">Uncharacterized protein</fullName>
    </submittedName>
</protein>
<name>A0A4Z0A1Z0_9AGAM</name>
<accession>A0A4Z0A1Z0</accession>